<name>A0A0R2CJG7_9LACO</name>
<protein>
    <submittedName>
        <fullName evidence="1">Uncharacterized protein</fullName>
    </submittedName>
</protein>
<sequence length="148" mass="16522">MARKNELDINQTDFAVALNEWFEDVKKLADISIADQLLITSAGAEVYKEALEEVTNRKHRTHYNRKVYGHMADSILLAKKNPDGQRDGTCTVGFDQYHALNAWHLNDGTKFIAGDHFITNTQENTAKTVLLAEKAAYTALIAKRGGSL</sequence>
<dbReference type="EMBL" id="AYZE01000010">
    <property type="protein sequence ID" value="KRM91493.1"/>
    <property type="molecule type" value="Genomic_DNA"/>
</dbReference>
<dbReference type="PATRIC" id="fig|1423729.3.peg.462"/>
<comment type="caution">
    <text evidence="1">The sequence shown here is derived from an EMBL/GenBank/DDBJ whole genome shotgun (WGS) entry which is preliminary data.</text>
</comment>
<accession>A0A0R2CJG7</accession>
<reference evidence="1 2" key="1">
    <citation type="journal article" date="2015" name="Genome Announc.">
        <title>Expanding the biotechnology potential of lactobacilli through comparative genomics of 213 strains and associated genera.</title>
        <authorList>
            <person name="Sun Z."/>
            <person name="Harris H.M."/>
            <person name="McCann A."/>
            <person name="Guo C."/>
            <person name="Argimon S."/>
            <person name="Zhang W."/>
            <person name="Yang X."/>
            <person name="Jeffery I.B."/>
            <person name="Cooney J.C."/>
            <person name="Kagawa T.F."/>
            <person name="Liu W."/>
            <person name="Song Y."/>
            <person name="Salvetti E."/>
            <person name="Wrobel A."/>
            <person name="Rasinkangas P."/>
            <person name="Parkhill J."/>
            <person name="Rea M.C."/>
            <person name="O'Sullivan O."/>
            <person name="Ritari J."/>
            <person name="Douillard F.P."/>
            <person name="Paul Ross R."/>
            <person name="Yang R."/>
            <person name="Briner A.E."/>
            <person name="Felis G.E."/>
            <person name="de Vos W.M."/>
            <person name="Barrangou R."/>
            <person name="Klaenhammer T.R."/>
            <person name="Caufield P.W."/>
            <person name="Cui Y."/>
            <person name="Zhang H."/>
            <person name="O'Toole P.W."/>
        </authorList>
    </citation>
    <scope>NUCLEOTIDE SEQUENCE [LARGE SCALE GENOMIC DNA]</scope>
    <source>
        <strain evidence="1 2">DSM 21116</strain>
    </source>
</reference>
<dbReference type="AlphaFoldDB" id="A0A0R2CJG7"/>
<dbReference type="Proteomes" id="UP000051131">
    <property type="component" value="Unassembled WGS sequence"/>
</dbReference>
<evidence type="ECO:0000313" key="2">
    <source>
        <dbReference type="Proteomes" id="UP000051131"/>
    </source>
</evidence>
<keyword evidence="2" id="KW-1185">Reference proteome</keyword>
<dbReference type="STRING" id="1423729.FC80_GL000460"/>
<gene>
    <name evidence="1" type="ORF">FC80_GL000460</name>
</gene>
<evidence type="ECO:0000313" key="1">
    <source>
        <dbReference type="EMBL" id="KRM91493.1"/>
    </source>
</evidence>
<proteinExistence type="predicted"/>
<dbReference type="RefSeq" id="WP_235807230.1">
    <property type="nucleotide sequence ID" value="NZ_AYZE01000010.1"/>
</dbReference>
<organism evidence="1 2">
    <name type="scientific">Liquorilactobacillus cacaonum DSM 21116</name>
    <dbReference type="NCBI Taxonomy" id="1423729"/>
    <lineage>
        <taxon>Bacteria</taxon>
        <taxon>Bacillati</taxon>
        <taxon>Bacillota</taxon>
        <taxon>Bacilli</taxon>
        <taxon>Lactobacillales</taxon>
        <taxon>Lactobacillaceae</taxon>
        <taxon>Liquorilactobacillus</taxon>
    </lineage>
</organism>